<name>A0AAD4ND16_9BILA</name>
<protein>
    <submittedName>
        <fullName evidence="2">Uncharacterized protein</fullName>
    </submittedName>
</protein>
<feature type="region of interest" description="Disordered" evidence="1">
    <location>
        <begin position="28"/>
        <end position="62"/>
    </location>
</feature>
<sequence>MPPKMFFMGDDDSDSELELLSELLYKSMPKPGKPETGKPKVVKPNVMKPNVSYGPKPSPWLNNNPMWSRPNSQLVSKEVVANMFINEAVKQLIGVFGNSVLRLSHWLLDRSKSLAHHCGRCGRRAGKYCDIASAPAVGHSHRYRVCRKCCGCTNDPE</sequence>
<dbReference type="Proteomes" id="UP001201812">
    <property type="component" value="Unassembled WGS sequence"/>
</dbReference>
<feature type="compositionally biased region" description="Low complexity" evidence="1">
    <location>
        <begin position="42"/>
        <end position="51"/>
    </location>
</feature>
<comment type="caution">
    <text evidence="2">The sequence shown here is derived from an EMBL/GenBank/DDBJ whole genome shotgun (WGS) entry which is preliminary data.</text>
</comment>
<keyword evidence="3" id="KW-1185">Reference proteome</keyword>
<gene>
    <name evidence="2" type="ORF">DdX_02586</name>
</gene>
<evidence type="ECO:0000256" key="1">
    <source>
        <dbReference type="SAM" id="MobiDB-lite"/>
    </source>
</evidence>
<organism evidence="2 3">
    <name type="scientific">Ditylenchus destructor</name>
    <dbReference type="NCBI Taxonomy" id="166010"/>
    <lineage>
        <taxon>Eukaryota</taxon>
        <taxon>Metazoa</taxon>
        <taxon>Ecdysozoa</taxon>
        <taxon>Nematoda</taxon>
        <taxon>Chromadorea</taxon>
        <taxon>Rhabditida</taxon>
        <taxon>Tylenchina</taxon>
        <taxon>Tylenchomorpha</taxon>
        <taxon>Sphaerularioidea</taxon>
        <taxon>Anguinidae</taxon>
        <taxon>Anguininae</taxon>
        <taxon>Ditylenchus</taxon>
    </lineage>
</organism>
<proteinExistence type="predicted"/>
<evidence type="ECO:0000313" key="3">
    <source>
        <dbReference type="Proteomes" id="UP001201812"/>
    </source>
</evidence>
<dbReference type="EMBL" id="JAKKPZ010000002">
    <property type="protein sequence ID" value="KAI1725900.1"/>
    <property type="molecule type" value="Genomic_DNA"/>
</dbReference>
<dbReference type="AlphaFoldDB" id="A0AAD4ND16"/>
<accession>A0AAD4ND16</accession>
<evidence type="ECO:0000313" key="2">
    <source>
        <dbReference type="EMBL" id="KAI1725900.1"/>
    </source>
</evidence>
<reference evidence="2" key="1">
    <citation type="submission" date="2022-01" db="EMBL/GenBank/DDBJ databases">
        <title>Genome Sequence Resource for Two Populations of Ditylenchus destructor, the Migratory Endoparasitic Phytonematode.</title>
        <authorList>
            <person name="Zhang H."/>
            <person name="Lin R."/>
            <person name="Xie B."/>
        </authorList>
    </citation>
    <scope>NUCLEOTIDE SEQUENCE</scope>
    <source>
        <strain evidence="2">BazhouSP</strain>
    </source>
</reference>